<keyword evidence="1" id="KW-0863">Zinc-finger</keyword>
<evidence type="ECO:0000259" key="2">
    <source>
        <dbReference type="PROSITE" id="PS51188"/>
    </source>
</evidence>
<dbReference type="GO" id="GO:0004519">
    <property type="term" value="F:endonuclease activity"/>
    <property type="evidence" value="ECO:0007669"/>
    <property type="project" value="UniProtKB-KW"/>
</dbReference>
<keyword evidence="1" id="KW-0862">Zinc</keyword>
<dbReference type="RefSeq" id="WP_339589417.1">
    <property type="nucleotide sequence ID" value="NZ_JBBHJZ010000008.1"/>
</dbReference>
<keyword evidence="1" id="KW-0479">Metal-binding</keyword>
<evidence type="ECO:0000313" key="3">
    <source>
        <dbReference type="EMBL" id="MEJ5979479.1"/>
    </source>
</evidence>
<keyword evidence="4" id="KW-1185">Reference proteome</keyword>
<feature type="zinc finger region" description="CR-type" evidence="1">
    <location>
        <begin position="336"/>
        <end position="416"/>
    </location>
</feature>
<dbReference type="InterPro" id="IPR003615">
    <property type="entry name" value="HNH_nuc"/>
</dbReference>
<organism evidence="3 4">
    <name type="scientific">Novosphingobium anseongense</name>
    <dbReference type="NCBI Taxonomy" id="3133436"/>
    <lineage>
        <taxon>Bacteria</taxon>
        <taxon>Pseudomonadati</taxon>
        <taxon>Pseudomonadota</taxon>
        <taxon>Alphaproteobacteria</taxon>
        <taxon>Sphingomonadales</taxon>
        <taxon>Sphingomonadaceae</taxon>
        <taxon>Novosphingobium</taxon>
    </lineage>
</organism>
<accession>A0ABU8S2H6</accession>
<keyword evidence="3" id="KW-0540">Nuclease</keyword>
<dbReference type="Gene3D" id="1.10.30.50">
    <property type="match status" value="1"/>
</dbReference>
<dbReference type="CDD" id="cd00085">
    <property type="entry name" value="HNHc"/>
    <property type="match status" value="1"/>
</dbReference>
<dbReference type="Pfam" id="PF13391">
    <property type="entry name" value="HNH_2"/>
    <property type="match status" value="1"/>
</dbReference>
<keyword evidence="3" id="KW-0378">Hydrolase</keyword>
<dbReference type="Gene3D" id="2.10.230.10">
    <property type="entry name" value="Heat shock protein DnaJ, cysteine-rich domain"/>
    <property type="match status" value="1"/>
</dbReference>
<dbReference type="InterPro" id="IPR036410">
    <property type="entry name" value="HSP_DnaJ_Cys-rich_dom_sf"/>
</dbReference>
<name>A0ABU8S2H6_9SPHN</name>
<dbReference type="EMBL" id="JBBHJZ010000008">
    <property type="protein sequence ID" value="MEJ5979479.1"/>
    <property type="molecule type" value="Genomic_DNA"/>
</dbReference>
<comment type="caution">
    <text evidence="3">The sequence shown here is derived from an EMBL/GenBank/DDBJ whole genome shotgun (WGS) entry which is preliminary data.</text>
</comment>
<protein>
    <submittedName>
        <fullName evidence="3">HNH endonuclease</fullName>
    </submittedName>
</protein>
<sequence length="508" mass="56660">MAKKTDIISEYEAASITYMSPDLLRWLTGHAPKSGLARKLKVAKKENGTVFFDRDEVLAFDAWLKQPWPRKNGQRPVIPAGIRREIKHEANGSCAICQGHKDTCEAAHLDPVAKTDNNHPENLLWLCSNHHTAYDGGLFGPADDEVEFVAGFKTSLRRYKVMLWRMQAALSFKVLTALENCDLLNKQLASAKTQEQVGAIETVAKDILDKLPTLAPMSKSDPRYNGFQTVSAKIGELAQSKRSVRQRLSAASTVRSEYVAALGMVACPLCETTGRYDGNDCPVCDGDREIEERDAERLDLSQFTKVDCPLCDGGGAYEGETCPACGGECTMEQRYADRIDVRDYRRVQCPICEGSGNYEGTTCHACGGEGDMERRHLDMLDVRSYEIVACPLCERSGRHEHSDCPECGGEGTMQRRFADEVDLQDYELAECPVCKGLGKLRGEDCPACQGEGSFDRRYLDRVDVRDYELVVCPLCKSKANKRDECRACGGYGEMERRFADDIDPRDYR</sequence>
<dbReference type="Gene3D" id="6.20.20.10">
    <property type="match status" value="4"/>
</dbReference>
<proteinExistence type="predicted"/>
<evidence type="ECO:0000256" key="1">
    <source>
        <dbReference type="PROSITE-ProRule" id="PRU00546"/>
    </source>
</evidence>
<dbReference type="InterPro" id="IPR001305">
    <property type="entry name" value="HSP_DnaJ_Cys-rich_dom"/>
</dbReference>
<keyword evidence="3" id="KW-0255">Endonuclease</keyword>
<reference evidence="3 4" key="1">
    <citation type="submission" date="2024-03" db="EMBL/GenBank/DDBJ databases">
        <authorList>
            <person name="Jo J.-H."/>
        </authorList>
    </citation>
    <scope>NUCLEOTIDE SEQUENCE [LARGE SCALE GENOMIC DNA]</scope>
    <source>
        <strain evidence="3 4">PS1R-30</strain>
    </source>
</reference>
<gene>
    <name evidence="3" type="ORF">WG901_22690</name>
</gene>
<dbReference type="PROSITE" id="PS51188">
    <property type="entry name" value="ZF_CR"/>
    <property type="match status" value="1"/>
</dbReference>
<evidence type="ECO:0000313" key="4">
    <source>
        <dbReference type="Proteomes" id="UP001361239"/>
    </source>
</evidence>
<dbReference type="SMART" id="SM00507">
    <property type="entry name" value="HNHc"/>
    <property type="match status" value="1"/>
</dbReference>
<dbReference type="SUPFAM" id="SSF57938">
    <property type="entry name" value="DnaJ/Hsp40 cysteine-rich domain"/>
    <property type="match status" value="2"/>
</dbReference>
<feature type="domain" description="CR-type" evidence="2">
    <location>
        <begin position="336"/>
        <end position="416"/>
    </location>
</feature>
<dbReference type="Proteomes" id="UP001361239">
    <property type="component" value="Unassembled WGS sequence"/>
</dbReference>